<proteinExistence type="inferred from homology"/>
<dbReference type="CDD" id="cd01433">
    <property type="entry name" value="Ribosomal_L16_L10e"/>
    <property type="match status" value="1"/>
</dbReference>
<dbReference type="InterPro" id="IPR036920">
    <property type="entry name" value="Ribosomal_uL16_sf"/>
</dbReference>
<dbReference type="GO" id="GO:0003735">
    <property type="term" value="F:structural constituent of ribosome"/>
    <property type="evidence" value="ECO:0007669"/>
    <property type="project" value="InterPro"/>
</dbReference>
<dbReference type="GO" id="GO:0019843">
    <property type="term" value="F:rRNA binding"/>
    <property type="evidence" value="ECO:0007669"/>
    <property type="project" value="InterPro"/>
</dbReference>
<sequence length="184" mass="20722">MDYRQIKPRKTKYPNTQKSQKGRVSKYLIKSGASLLQEGIIGLRALEPGRLSAKELGSVIVYLRRKLKKVCKITLRTFPDIGITKKPAESRLGGGKGALEFWGARCRKNQIIFELTPTGQEWSLKQTSNRDNVFIENAISSRMEKALIKASTKLRIKTVVVYKLPAVITTQISLTHNLSSSYEI</sequence>
<keyword evidence="2 4" id="KW-0689">Ribosomal protein</keyword>
<evidence type="ECO:0000256" key="1">
    <source>
        <dbReference type="ARBA" id="ARBA00008931"/>
    </source>
</evidence>
<protein>
    <submittedName>
        <fullName evidence="4">Ribosomal protein L16</fullName>
    </submittedName>
</protein>
<dbReference type="Pfam" id="PF00252">
    <property type="entry name" value="Ribosomal_L16"/>
    <property type="match status" value="1"/>
</dbReference>
<dbReference type="InterPro" id="IPR016180">
    <property type="entry name" value="Ribosomal_uL16_dom"/>
</dbReference>
<dbReference type="AlphaFoldDB" id="M1KF81"/>
<evidence type="ECO:0000313" key="4">
    <source>
        <dbReference type="EMBL" id="AGE93585.1"/>
    </source>
</evidence>
<keyword evidence="4" id="KW-0496">Mitochondrion</keyword>
<evidence type="ECO:0000256" key="2">
    <source>
        <dbReference type="ARBA" id="ARBA00022980"/>
    </source>
</evidence>
<dbReference type="GO" id="GO:0005762">
    <property type="term" value="C:mitochondrial large ribosomal subunit"/>
    <property type="evidence" value="ECO:0007669"/>
    <property type="project" value="TreeGrafter"/>
</dbReference>
<dbReference type="GO" id="GO:0032543">
    <property type="term" value="P:mitochondrial translation"/>
    <property type="evidence" value="ECO:0007669"/>
    <property type="project" value="TreeGrafter"/>
</dbReference>
<reference evidence="4" key="1">
    <citation type="journal article" date="2008" name="Mol. Biol. Evol.">
        <title>A phylogenomic investigation into the origin of metazoa.</title>
        <authorList>
            <person name="Ruiz-Trillo I."/>
            <person name="Roger A.J."/>
            <person name="Burger G."/>
            <person name="Gray M.W."/>
            <person name="Lang B.F."/>
        </authorList>
    </citation>
    <scope>NUCLEOTIDE SEQUENCE</scope>
    <source>
        <strain evidence="4">ATCC 30864</strain>
    </source>
</reference>
<dbReference type="PANTHER" id="PTHR12220:SF13">
    <property type="entry name" value="LARGE RIBOSOMAL SUBUNIT PROTEIN UL16M"/>
    <property type="match status" value="1"/>
</dbReference>
<dbReference type="InterPro" id="IPR047873">
    <property type="entry name" value="Ribosomal_uL16"/>
</dbReference>
<accession>M1KF81</accession>
<dbReference type="EMBL" id="KC573038">
    <property type="protein sequence ID" value="AGE93585.1"/>
    <property type="molecule type" value="Genomic_DNA"/>
</dbReference>
<organism evidence="4">
    <name type="scientific">Capsaspora owczarzaki</name>
    <dbReference type="NCBI Taxonomy" id="192875"/>
    <lineage>
        <taxon>Eukaryota</taxon>
        <taxon>Filasterea</taxon>
        <taxon>Capsaspora</taxon>
    </lineage>
</organism>
<comment type="similarity">
    <text evidence="1">Belongs to the universal ribosomal protein uL16 family.</text>
</comment>
<dbReference type="InterPro" id="IPR000114">
    <property type="entry name" value="Ribosomal_uL16_bact-type"/>
</dbReference>
<name>M1KF81_9EUKA</name>
<keyword evidence="3" id="KW-0687">Ribonucleoprotein</keyword>
<dbReference type="SUPFAM" id="SSF54686">
    <property type="entry name" value="Ribosomal protein L16p/L10e"/>
    <property type="match status" value="1"/>
</dbReference>
<geneLocation type="mitochondrion" evidence="4"/>
<reference evidence="4" key="2">
    <citation type="submission" date="2012-12" db="EMBL/GenBank/DDBJ databases">
        <authorList>
            <person name="Lang B.F."/>
        </authorList>
    </citation>
    <scope>NUCLEOTIDE SEQUENCE</scope>
    <source>
        <strain evidence="4">ATCC 30864</strain>
    </source>
</reference>
<dbReference type="Gene3D" id="3.90.1170.10">
    <property type="entry name" value="Ribosomal protein L10e/L16"/>
    <property type="match status" value="1"/>
</dbReference>
<gene>
    <name evidence="4" type="primary">rpl16</name>
</gene>
<dbReference type="PANTHER" id="PTHR12220">
    <property type="entry name" value="50S/60S RIBOSOMAL PROTEIN L16"/>
    <property type="match status" value="1"/>
</dbReference>
<evidence type="ECO:0000256" key="3">
    <source>
        <dbReference type="ARBA" id="ARBA00023274"/>
    </source>
</evidence>